<reference evidence="3" key="2">
    <citation type="submission" date="2015-01" db="EMBL/GenBank/DDBJ databases">
        <title>Evolutionary Origins and Diversification of the Mycorrhizal Mutualists.</title>
        <authorList>
            <consortium name="DOE Joint Genome Institute"/>
            <consortium name="Mycorrhizal Genomics Consortium"/>
            <person name="Kohler A."/>
            <person name="Kuo A."/>
            <person name="Nagy L.G."/>
            <person name="Floudas D."/>
            <person name="Copeland A."/>
            <person name="Barry K.W."/>
            <person name="Cichocki N."/>
            <person name="Veneault-Fourrey C."/>
            <person name="LaButti K."/>
            <person name="Lindquist E.A."/>
            <person name="Lipzen A."/>
            <person name="Lundell T."/>
            <person name="Morin E."/>
            <person name="Murat C."/>
            <person name="Riley R."/>
            <person name="Ohm R."/>
            <person name="Sun H."/>
            <person name="Tunlid A."/>
            <person name="Henrissat B."/>
            <person name="Grigoriev I.V."/>
            <person name="Hibbett D.S."/>
            <person name="Martin F."/>
        </authorList>
    </citation>
    <scope>NUCLEOTIDE SEQUENCE [LARGE SCALE GENOMIC DNA]</scope>
    <source>
        <strain evidence="3">MUT 4182</strain>
    </source>
</reference>
<reference evidence="2 3" key="1">
    <citation type="submission" date="2014-04" db="EMBL/GenBank/DDBJ databases">
        <authorList>
            <consortium name="DOE Joint Genome Institute"/>
            <person name="Kuo A."/>
            <person name="Girlanda M."/>
            <person name="Perotto S."/>
            <person name="Kohler A."/>
            <person name="Nagy L.G."/>
            <person name="Floudas D."/>
            <person name="Copeland A."/>
            <person name="Barry K.W."/>
            <person name="Cichocki N."/>
            <person name="Veneault-Fourrey C."/>
            <person name="LaButti K."/>
            <person name="Lindquist E.A."/>
            <person name="Lipzen A."/>
            <person name="Lundell T."/>
            <person name="Morin E."/>
            <person name="Murat C."/>
            <person name="Sun H."/>
            <person name="Tunlid A."/>
            <person name="Henrissat B."/>
            <person name="Grigoriev I.V."/>
            <person name="Hibbett D.S."/>
            <person name="Martin F."/>
            <person name="Nordberg H.P."/>
            <person name="Cantor M.N."/>
            <person name="Hua S.X."/>
        </authorList>
    </citation>
    <scope>NUCLEOTIDE SEQUENCE [LARGE SCALE GENOMIC DNA]</scope>
    <source>
        <strain evidence="2 3">MUT 4182</strain>
    </source>
</reference>
<keyword evidence="3" id="KW-1185">Reference proteome</keyword>
<proteinExistence type="predicted"/>
<feature type="compositionally biased region" description="Basic and acidic residues" evidence="1">
    <location>
        <begin position="77"/>
        <end position="87"/>
    </location>
</feature>
<dbReference type="Proteomes" id="UP000054248">
    <property type="component" value="Unassembled WGS sequence"/>
</dbReference>
<organism evidence="2 3">
    <name type="scientific">Tulasnella calospora MUT 4182</name>
    <dbReference type="NCBI Taxonomy" id="1051891"/>
    <lineage>
        <taxon>Eukaryota</taxon>
        <taxon>Fungi</taxon>
        <taxon>Dikarya</taxon>
        <taxon>Basidiomycota</taxon>
        <taxon>Agaricomycotina</taxon>
        <taxon>Agaricomycetes</taxon>
        <taxon>Cantharellales</taxon>
        <taxon>Tulasnellaceae</taxon>
        <taxon>Tulasnella</taxon>
    </lineage>
</organism>
<feature type="region of interest" description="Disordered" evidence="1">
    <location>
        <begin position="72"/>
        <end position="93"/>
    </location>
</feature>
<dbReference type="HOGENOM" id="CLU_2401292_0_0_1"/>
<gene>
    <name evidence="2" type="ORF">M407DRAFT_127233</name>
</gene>
<evidence type="ECO:0000313" key="3">
    <source>
        <dbReference type="Proteomes" id="UP000054248"/>
    </source>
</evidence>
<evidence type="ECO:0000256" key="1">
    <source>
        <dbReference type="SAM" id="MobiDB-lite"/>
    </source>
</evidence>
<protein>
    <submittedName>
        <fullName evidence="2">Uncharacterized protein</fullName>
    </submittedName>
</protein>
<accession>A0A0C3LJR9</accession>
<dbReference type="AlphaFoldDB" id="A0A0C3LJR9"/>
<name>A0A0C3LJR9_9AGAM</name>
<feature type="region of interest" description="Disordered" evidence="1">
    <location>
        <begin position="18"/>
        <end position="38"/>
    </location>
</feature>
<dbReference type="OrthoDB" id="3364966at2759"/>
<feature type="compositionally biased region" description="Polar residues" evidence="1">
    <location>
        <begin position="19"/>
        <end position="37"/>
    </location>
</feature>
<evidence type="ECO:0000313" key="2">
    <source>
        <dbReference type="EMBL" id="KIO34303.1"/>
    </source>
</evidence>
<sequence length="93" mass="10156">MVIARLLHSVALPRRTVTRDANLSETPQSDSRGNQAVNARMSDNVHAITGDFPICTGTSTVKGKQLQIQLRTTGENQKAEQKLESEKNIAQPS</sequence>
<dbReference type="EMBL" id="KN822943">
    <property type="protein sequence ID" value="KIO34303.1"/>
    <property type="molecule type" value="Genomic_DNA"/>
</dbReference>